<evidence type="ECO:0000256" key="1">
    <source>
        <dbReference type="ARBA" id="ARBA00004167"/>
    </source>
</evidence>
<keyword evidence="3 5" id="KW-1133">Transmembrane helix</keyword>
<feature type="domain" description="Bacterial virulence protein VirB8" evidence="6">
    <location>
        <begin position="22"/>
        <end position="234"/>
    </location>
</feature>
<keyword evidence="2 5" id="KW-0812">Transmembrane</keyword>
<evidence type="ECO:0000313" key="7">
    <source>
        <dbReference type="EMBL" id="MBM7127566.1"/>
    </source>
</evidence>
<dbReference type="Proteomes" id="UP001430149">
    <property type="component" value="Unassembled WGS sequence"/>
</dbReference>
<feature type="transmembrane region" description="Helical" evidence="5">
    <location>
        <begin position="38"/>
        <end position="61"/>
    </location>
</feature>
<dbReference type="Pfam" id="PF04335">
    <property type="entry name" value="VirB8"/>
    <property type="match status" value="1"/>
</dbReference>
<name>A0ABS2K8L8_9GAMM</name>
<reference evidence="7" key="1">
    <citation type="submission" date="2020-10" db="EMBL/GenBank/DDBJ databases">
        <title>Phylogeny of dyella-like bacteria.</title>
        <authorList>
            <person name="Fu J."/>
        </authorList>
    </citation>
    <scope>NUCLEOTIDE SEQUENCE</scope>
    <source>
        <strain evidence="7">DHOC52</strain>
    </source>
</reference>
<evidence type="ECO:0000256" key="3">
    <source>
        <dbReference type="ARBA" id="ARBA00022989"/>
    </source>
</evidence>
<organism evidence="7 8">
    <name type="scientific">Dyella flava</name>
    <dbReference type="NCBI Taxonomy" id="1920170"/>
    <lineage>
        <taxon>Bacteria</taxon>
        <taxon>Pseudomonadati</taxon>
        <taxon>Pseudomonadota</taxon>
        <taxon>Gammaproteobacteria</taxon>
        <taxon>Lysobacterales</taxon>
        <taxon>Rhodanobacteraceae</taxon>
        <taxon>Dyella</taxon>
    </lineage>
</organism>
<evidence type="ECO:0000313" key="8">
    <source>
        <dbReference type="Proteomes" id="UP001430149"/>
    </source>
</evidence>
<dbReference type="Gene3D" id="3.10.450.230">
    <property type="entry name" value="VirB8 protein"/>
    <property type="match status" value="1"/>
</dbReference>
<evidence type="ECO:0000256" key="4">
    <source>
        <dbReference type="ARBA" id="ARBA00023136"/>
    </source>
</evidence>
<protein>
    <submittedName>
        <fullName evidence="7">Conjugal transfer protein TrbF</fullName>
    </submittedName>
</protein>
<accession>A0ABS2K8L8</accession>
<keyword evidence="8" id="KW-1185">Reference proteome</keyword>
<dbReference type="EMBL" id="JADIKE010000039">
    <property type="protein sequence ID" value="MBM7127566.1"/>
    <property type="molecule type" value="Genomic_DNA"/>
</dbReference>
<evidence type="ECO:0000256" key="5">
    <source>
        <dbReference type="SAM" id="Phobius"/>
    </source>
</evidence>
<comment type="subcellular location">
    <subcellularLocation>
        <location evidence="1">Membrane</location>
        <topology evidence="1">Single-pass membrane protein</topology>
    </subcellularLocation>
</comment>
<keyword evidence="4 5" id="KW-0472">Membrane</keyword>
<sequence>MSFFRKKSRPSAEDSKNPYLNAQRTWNSHVGSLVASRMIWQVVAVTSLMIVLASVGGLVYIGSQSRFIPYVVEVDKLGQVAAQAPVQRTEAIDPRIVREAVSNFITNARVVTPDIALQRKAVFDVYAMLNKGTPASNKMTEFLNGKPEMNPFNRSAKETVNTEILSIIPQTAKTWQVDWKEIVRDRKSGAVIGKPYLMRALVSTGVRAGDGGAGDEQMRVNPLGIYVSDFAWSRQN</sequence>
<dbReference type="InterPro" id="IPR035658">
    <property type="entry name" value="TrbF"/>
</dbReference>
<comment type="caution">
    <text evidence="7">The sequence shown here is derived from an EMBL/GenBank/DDBJ whole genome shotgun (WGS) entry which is preliminary data.</text>
</comment>
<dbReference type="CDD" id="cd16425">
    <property type="entry name" value="TrbF"/>
    <property type="match status" value="1"/>
</dbReference>
<dbReference type="InterPro" id="IPR032710">
    <property type="entry name" value="NTF2-like_dom_sf"/>
</dbReference>
<dbReference type="InterPro" id="IPR007430">
    <property type="entry name" value="VirB8"/>
</dbReference>
<dbReference type="SUPFAM" id="SSF54427">
    <property type="entry name" value="NTF2-like"/>
    <property type="match status" value="1"/>
</dbReference>
<gene>
    <name evidence="7" type="ORF">ISP19_19490</name>
</gene>
<dbReference type="RefSeq" id="WP_204684082.1">
    <property type="nucleotide sequence ID" value="NZ_BSNR01000014.1"/>
</dbReference>
<evidence type="ECO:0000256" key="2">
    <source>
        <dbReference type="ARBA" id="ARBA00022692"/>
    </source>
</evidence>
<proteinExistence type="predicted"/>
<evidence type="ECO:0000259" key="6">
    <source>
        <dbReference type="Pfam" id="PF04335"/>
    </source>
</evidence>